<dbReference type="HOGENOM" id="CLU_3010142_0_0_10"/>
<dbReference type="AlphaFoldDB" id="K5ZR19"/>
<comment type="caution">
    <text evidence="1">The sequence shown here is derived from an EMBL/GenBank/DDBJ whole genome shotgun (WGS) entry which is preliminary data.</text>
</comment>
<dbReference type="EMBL" id="AGZP01000035">
    <property type="protein sequence ID" value="EKN05838.1"/>
    <property type="molecule type" value="Genomic_DNA"/>
</dbReference>
<dbReference type="Proteomes" id="UP000001218">
    <property type="component" value="Unassembled WGS sequence"/>
</dbReference>
<name>K5ZR19_9BACT</name>
<evidence type="ECO:0000313" key="1">
    <source>
        <dbReference type="EMBL" id="EKN05838.1"/>
    </source>
</evidence>
<sequence length="56" mass="6505">MMGKEDEDCPVSTPYCQKRSEFSNSGKKMDKCLFFSSSKQAVCMYVVKNIKKYHLQ</sequence>
<organism evidence="1 2">
    <name type="scientific">Parabacteroides johnsonii CL02T12C29</name>
    <dbReference type="NCBI Taxonomy" id="999419"/>
    <lineage>
        <taxon>Bacteria</taxon>
        <taxon>Pseudomonadati</taxon>
        <taxon>Bacteroidota</taxon>
        <taxon>Bacteroidia</taxon>
        <taxon>Bacteroidales</taxon>
        <taxon>Tannerellaceae</taxon>
        <taxon>Parabacteroides</taxon>
    </lineage>
</organism>
<protein>
    <submittedName>
        <fullName evidence="1">Uncharacterized protein</fullName>
    </submittedName>
</protein>
<reference evidence="1 2" key="1">
    <citation type="submission" date="2012-02" db="EMBL/GenBank/DDBJ databases">
        <title>The Genome Sequence of Parabacteroides johnsonii CL02T12C29.</title>
        <authorList>
            <consortium name="The Broad Institute Genome Sequencing Platform"/>
            <person name="Earl A."/>
            <person name="Ward D."/>
            <person name="Feldgarden M."/>
            <person name="Gevers D."/>
            <person name="Zitomersky N.L."/>
            <person name="Coyne M.J."/>
            <person name="Comstock L.E."/>
            <person name="Young S.K."/>
            <person name="Zeng Q."/>
            <person name="Gargeya S."/>
            <person name="Fitzgerald M."/>
            <person name="Haas B."/>
            <person name="Abouelleil A."/>
            <person name="Alvarado L."/>
            <person name="Arachchi H.M."/>
            <person name="Berlin A."/>
            <person name="Chapman S.B."/>
            <person name="Gearin G."/>
            <person name="Goldberg J."/>
            <person name="Griggs A."/>
            <person name="Gujja S."/>
            <person name="Hansen M."/>
            <person name="Heiman D."/>
            <person name="Howarth C."/>
            <person name="Larimer J."/>
            <person name="Lui A."/>
            <person name="MacDonald P.J.P."/>
            <person name="McCowen C."/>
            <person name="Montmayeur A."/>
            <person name="Murphy C."/>
            <person name="Neiman D."/>
            <person name="Pearson M."/>
            <person name="Priest M."/>
            <person name="Roberts A."/>
            <person name="Saif S."/>
            <person name="Shea T."/>
            <person name="Sisk P."/>
            <person name="Stolte C."/>
            <person name="Sykes S."/>
            <person name="Wortman J."/>
            <person name="Nusbaum C."/>
            <person name="Birren B."/>
        </authorList>
    </citation>
    <scope>NUCLEOTIDE SEQUENCE [LARGE SCALE GENOMIC DNA]</scope>
    <source>
        <strain evidence="1 2">CL02T12C29</strain>
    </source>
</reference>
<evidence type="ECO:0000313" key="2">
    <source>
        <dbReference type="Proteomes" id="UP000001218"/>
    </source>
</evidence>
<dbReference type="PATRIC" id="fig|999419.3.peg.3631"/>
<accession>K5ZR19</accession>
<gene>
    <name evidence="1" type="ORF">HMPREF1077_03548</name>
</gene>
<proteinExistence type="predicted"/>